<comment type="caution">
    <text evidence="6">The sequence shown here is derived from an EMBL/GenBank/DDBJ whole genome shotgun (WGS) entry which is preliminary data.</text>
</comment>
<proteinExistence type="inferred from homology"/>
<evidence type="ECO:0000256" key="5">
    <source>
        <dbReference type="RuleBase" id="RU369052"/>
    </source>
</evidence>
<dbReference type="GO" id="GO:0046872">
    <property type="term" value="F:metal ion binding"/>
    <property type="evidence" value="ECO:0007669"/>
    <property type="project" value="UniProtKB-UniRule"/>
</dbReference>
<evidence type="ECO:0000313" key="6">
    <source>
        <dbReference type="EMBL" id="PON36706.1"/>
    </source>
</evidence>
<organism evidence="6 7">
    <name type="scientific">Parasponia andersonii</name>
    <name type="common">Sponia andersonii</name>
    <dbReference type="NCBI Taxonomy" id="3476"/>
    <lineage>
        <taxon>Eukaryota</taxon>
        <taxon>Viridiplantae</taxon>
        <taxon>Streptophyta</taxon>
        <taxon>Embryophyta</taxon>
        <taxon>Tracheophyta</taxon>
        <taxon>Spermatophyta</taxon>
        <taxon>Magnoliopsida</taxon>
        <taxon>eudicotyledons</taxon>
        <taxon>Gunneridae</taxon>
        <taxon>Pentapetalae</taxon>
        <taxon>rosids</taxon>
        <taxon>fabids</taxon>
        <taxon>Rosales</taxon>
        <taxon>Cannabaceae</taxon>
        <taxon>Parasponia</taxon>
    </lineage>
</organism>
<dbReference type="OrthoDB" id="1193467at2759"/>
<name>A0A2P5AJI2_PARAD</name>
<dbReference type="PANTHER" id="PTHR33543:SF37">
    <property type="entry name" value="METALLOTHIONEIN-LIKE PROTEIN 4B"/>
    <property type="match status" value="1"/>
</dbReference>
<evidence type="ECO:0000313" key="7">
    <source>
        <dbReference type="Proteomes" id="UP000237105"/>
    </source>
</evidence>
<evidence type="ECO:0000256" key="2">
    <source>
        <dbReference type="ARBA" id="ARBA00005802"/>
    </source>
</evidence>
<evidence type="ECO:0000256" key="3">
    <source>
        <dbReference type="ARBA" id="ARBA00022723"/>
    </source>
</evidence>
<dbReference type="AlphaFoldDB" id="A0A2P5AJI2"/>
<keyword evidence="3 5" id="KW-0479">Metal-binding</keyword>
<reference evidence="7" key="1">
    <citation type="submission" date="2016-06" db="EMBL/GenBank/DDBJ databases">
        <title>Parallel loss of symbiosis genes in relatives of nitrogen-fixing non-legume Parasponia.</title>
        <authorList>
            <person name="Van Velzen R."/>
            <person name="Holmer R."/>
            <person name="Bu F."/>
            <person name="Rutten L."/>
            <person name="Van Zeijl A."/>
            <person name="Liu W."/>
            <person name="Santuari L."/>
            <person name="Cao Q."/>
            <person name="Sharma T."/>
            <person name="Shen D."/>
            <person name="Roswanjaya Y."/>
            <person name="Wardhani T."/>
            <person name="Kalhor M.S."/>
            <person name="Jansen J."/>
            <person name="Van den Hoogen J."/>
            <person name="Gungor B."/>
            <person name="Hartog M."/>
            <person name="Hontelez J."/>
            <person name="Verver J."/>
            <person name="Yang W.-C."/>
            <person name="Schijlen E."/>
            <person name="Repin R."/>
            <person name="Schilthuizen M."/>
            <person name="Schranz E."/>
            <person name="Heidstra R."/>
            <person name="Miyata K."/>
            <person name="Fedorova E."/>
            <person name="Kohlen W."/>
            <person name="Bisseling T."/>
            <person name="Smit S."/>
            <person name="Geurts R."/>
        </authorList>
    </citation>
    <scope>NUCLEOTIDE SEQUENCE [LARGE SCALE GENOMIC DNA]</scope>
    <source>
        <strain evidence="7">cv. WU1-14</strain>
    </source>
</reference>
<dbReference type="InterPro" id="IPR000347">
    <property type="entry name" value="Metalthion_15p"/>
</dbReference>
<evidence type="ECO:0000256" key="1">
    <source>
        <dbReference type="ARBA" id="ARBA00002568"/>
    </source>
</evidence>
<dbReference type="Pfam" id="PF01439">
    <property type="entry name" value="Metallothio_2"/>
    <property type="match status" value="1"/>
</dbReference>
<comment type="similarity">
    <text evidence="2 5">Belongs to the metallothionein superfamily. Type 15 family.</text>
</comment>
<sequence>MSCCNGNCGCSGSCGCGSGCKGCAMYPDISERTTSESIIDGIAPVKAYYEGSEMSYGAEHDGCNCGADCKCGSSCKCGK</sequence>
<comment type="function">
    <text evidence="1 5">Metallothioneins have a high content of cysteine residues that bind various heavy metals.</text>
</comment>
<accession>A0A2P5AJI2</accession>
<dbReference type="STRING" id="3476.A0A2P5AJI2"/>
<dbReference type="EMBL" id="JXTB01000556">
    <property type="protein sequence ID" value="PON36706.1"/>
    <property type="molecule type" value="Genomic_DNA"/>
</dbReference>
<dbReference type="Proteomes" id="UP000237105">
    <property type="component" value="Unassembled WGS sequence"/>
</dbReference>
<gene>
    <name evidence="6" type="ORF">PanWU01x14_326070</name>
</gene>
<keyword evidence="7" id="KW-1185">Reference proteome</keyword>
<protein>
    <recommendedName>
        <fullName evidence="5">Metallothionein-like protein</fullName>
    </recommendedName>
</protein>
<keyword evidence="4 5" id="KW-0480">Metal-thiolate cluster</keyword>
<dbReference type="PANTHER" id="PTHR33543">
    <property type="entry name" value="METALLOTHIONEIN-LIKE PROTEIN 2A"/>
    <property type="match status" value="1"/>
</dbReference>
<evidence type="ECO:0000256" key="4">
    <source>
        <dbReference type="ARBA" id="ARBA00022851"/>
    </source>
</evidence>